<dbReference type="CDD" id="cd03354">
    <property type="entry name" value="LbH_SAT"/>
    <property type="match status" value="1"/>
</dbReference>
<evidence type="ECO:0000313" key="6">
    <source>
        <dbReference type="Proteomes" id="UP000319949"/>
    </source>
</evidence>
<dbReference type="Proteomes" id="UP000319949">
    <property type="component" value="Unassembled WGS sequence"/>
</dbReference>
<comment type="similarity">
    <text evidence="1 4">Belongs to the transferase hexapeptide repeat family.</text>
</comment>
<dbReference type="Gene3D" id="2.160.10.10">
    <property type="entry name" value="Hexapeptide repeat proteins"/>
    <property type="match status" value="1"/>
</dbReference>
<dbReference type="EC" id="2.3.1.30" evidence="4"/>
<dbReference type="Pfam" id="PF00132">
    <property type="entry name" value="Hexapep"/>
    <property type="match status" value="1"/>
</dbReference>
<dbReference type="STRING" id="1803665.GCA_001641335_06381"/>
<reference evidence="5 6" key="1">
    <citation type="submission" date="2019-06" db="EMBL/GenBank/DDBJ databases">
        <title>Genomic Encyclopedia of Type Strains, Phase IV (KMG-V): Genome sequencing to study the core and pangenomes of soil and plant-associated prokaryotes.</title>
        <authorList>
            <person name="Whitman W."/>
        </authorList>
    </citation>
    <scope>NUCLEOTIDE SEQUENCE [LARGE SCALE GENOMIC DNA]</scope>
    <source>
        <strain evidence="5 6">BR 510</strain>
    </source>
</reference>
<keyword evidence="6" id="KW-1185">Reference proteome</keyword>
<dbReference type="SUPFAM" id="SSF51161">
    <property type="entry name" value="Trimeric LpxA-like enzymes"/>
    <property type="match status" value="1"/>
</dbReference>
<evidence type="ECO:0000256" key="2">
    <source>
        <dbReference type="ARBA" id="ARBA00022679"/>
    </source>
</evidence>
<dbReference type="InterPro" id="IPR053376">
    <property type="entry name" value="Serine_acetyltransferase"/>
</dbReference>
<protein>
    <recommendedName>
        <fullName evidence="4">Serine acetyltransferase</fullName>
        <ecNumber evidence="4">2.3.1.30</ecNumber>
    </recommendedName>
</protein>
<evidence type="ECO:0000256" key="3">
    <source>
        <dbReference type="ARBA" id="ARBA00023315"/>
    </source>
</evidence>
<dbReference type="InterPro" id="IPR005881">
    <property type="entry name" value="Ser_O-AcTrfase"/>
</dbReference>
<dbReference type="NCBIfam" id="NF041874">
    <property type="entry name" value="EPS_EpsC"/>
    <property type="match status" value="1"/>
</dbReference>
<dbReference type="InterPro" id="IPR011004">
    <property type="entry name" value="Trimer_LpxA-like_sf"/>
</dbReference>
<proteinExistence type="inferred from homology"/>
<dbReference type="PANTHER" id="PTHR42811">
    <property type="entry name" value="SERINE ACETYLTRANSFERASE"/>
    <property type="match status" value="1"/>
</dbReference>
<dbReference type="PIRSF" id="PIRSF000441">
    <property type="entry name" value="CysE"/>
    <property type="match status" value="1"/>
</dbReference>
<name>A0A560DB37_9BRAD</name>
<dbReference type="InterPro" id="IPR045304">
    <property type="entry name" value="LbH_SAT"/>
</dbReference>
<dbReference type="GO" id="GO:0005737">
    <property type="term" value="C:cytoplasm"/>
    <property type="evidence" value="ECO:0007669"/>
    <property type="project" value="InterPro"/>
</dbReference>
<sequence length="198" mass="21415">MTQKTKIVDKIKEDLAHYASREHTPVTPAFVIRMLLLTPGFQFVFAWRIQEALFRVPLVGRILRRIVWWFSCLLFGSEIALAANVDGGLYIPHPYGIVVGASDIGKRVTLLQHITIGRKDHSDRGRPRIEDGASLMAGCVVLGSITIGSNSMIGANAVVLKDVPPNSIAVGAPAKILPRSDVSPKSEDALQGLAPEAA</sequence>
<dbReference type="InterPro" id="IPR001451">
    <property type="entry name" value="Hexapep"/>
</dbReference>
<evidence type="ECO:0000256" key="4">
    <source>
        <dbReference type="PIRNR" id="PIRNR000441"/>
    </source>
</evidence>
<evidence type="ECO:0000256" key="1">
    <source>
        <dbReference type="ARBA" id="ARBA00007274"/>
    </source>
</evidence>
<dbReference type="OrthoDB" id="9815592at2"/>
<organism evidence="5 6">
    <name type="scientific">Bradyrhizobium stylosanthis</name>
    <dbReference type="NCBI Taxonomy" id="1803665"/>
    <lineage>
        <taxon>Bacteria</taxon>
        <taxon>Pseudomonadati</taxon>
        <taxon>Pseudomonadota</taxon>
        <taxon>Alphaproteobacteria</taxon>
        <taxon>Hyphomicrobiales</taxon>
        <taxon>Nitrobacteraceae</taxon>
        <taxon>Bradyrhizobium</taxon>
    </lineage>
</organism>
<comment type="caution">
    <text evidence="5">The sequence shown here is derived from an EMBL/GenBank/DDBJ whole genome shotgun (WGS) entry which is preliminary data.</text>
</comment>
<dbReference type="AlphaFoldDB" id="A0A560DB37"/>
<gene>
    <name evidence="5" type="ORF">FBZ96_10846</name>
</gene>
<dbReference type="RefSeq" id="WP_063692235.1">
    <property type="nucleotide sequence ID" value="NZ_LVEM01000004.1"/>
</dbReference>
<comment type="catalytic activity">
    <reaction evidence="4">
        <text>L-serine + acetyl-CoA = O-acetyl-L-serine + CoA</text>
        <dbReference type="Rhea" id="RHEA:24560"/>
        <dbReference type="ChEBI" id="CHEBI:33384"/>
        <dbReference type="ChEBI" id="CHEBI:57287"/>
        <dbReference type="ChEBI" id="CHEBI:57288"/>
        <dbReference type="ChEBI" id="CHEBI:58340"/>
        <dbReference type="EC" id="2.3.1.30"/>
    </reaction>
</comment>
<evidence type="ECO:0000313" key="5">
    <source>
        <dbReference type="EMBL" id="TWA94314.1"/>
    </source>
</evidence>
<dbReference type="GO" id="GO:0006535">
    <property type="term" value="P:cysteine biosynthetic process from serine"/>
    <property type="evidence" value="ECO:0007669"/>
    <property type="project" value="InterPro"/>
</dbReference>
<keyword evidence="3 4" id="KW-0012">Acyltransferase</keyword>
<dbReference type="EMBL" id="VITK01000008">
    <property type="protein sequence ID" value="TWA94314.1"/>
    <property type="molecule type" value="Genomic_DNA"/>
</dbReference>
<keyword evidence="2 4" id="KW-0808">Transferase</keyword>
<accession>A0A560DB37</accession>
<dbReference type="GO" id="GO:0009001">
    <property type="term" value="F:serine O-acetyltransferase activity"/>
    <property type="evidence" value="ECO:0007669"/>
    <property type="project" value="UniProtKB-EC"/>
</dbReference>